<evidence type="ECO:0000313" key="5">
    <source>
        <dbReference type="Proteomes" id="UP000676409"/>
    </source>
</evidence>
<reference evidence="4" key="1">
    <citation type="submission" date="2021-04" db="EMBL/GenBank/DDBJ databases">
        <title>The complete genome sequence of Caulobacter sp. S6.</title>
        <authorList>
            <person name="Tang Y."/>
            <person name="Ouyang W."/>
            <person name="Liu Q."/>
            <person name="Huang B."/>
            <person name="Guo Z."/>
            <person name="Lei P."/>
        </authorList>
    </citation>
    <scope>NUCLEOTIDE SEQUENCE</scope>
    <source>
        <strain evidence="4">S6</strain>
    </source>
</reference>
<protein>
    <submittedName>
        <fullName evidence="4">Zinc-binding dehydrogenase</fullName>
    </submittedName>
</protein>
<dbReference type="Gene3D" id="3.40.50.720">
    <property type="entry name" value="NAD(P)-binding Rossmann-like Domain"/>
    <property type="match status" value="1"/>
</dbReference>
<dbReference type="Pfam" id="PF08240">
    <property type="entry name" value="ADH_N"/>
    <property type="match status" value="1"/>
</dbReference>
<evidence type="ECO:0000313" key="4">
    <source>
        <dbReference type="EMBL" id="QUD86011.1"/>
    </source>
</evidence>
<dbReference type="AlphaFoldDB" id="A0A975IU95"/>
<dbReference type="GO" id="GO:0016491">
    <property type="term" value="F:oxidoreductase activity"/>
    <property type="evidence" value="ECO:0007669"/>
    <property type="project" value="UniProtKB-KW"/>
</dbReference>
<dbReference type="Gene3D" id="3.90.180.10">
    <property type="entry name" value="Medium-chain alcohol dehydrogenases, catalytic domain"/>
    <property type="match status" value="1"/>
</dbReference>
<sequence>MRAVVARRGNLVCEEIPELEPGPGQVLVKTLCCGICGSDLHALHHLDRMVDMGRRANPGLSGGLDAAKDVVFGHEFSAEILDHGPGSEKALKAGTRVVSMPVMMSAAGPTTVGYSNEFPGGYAERMLLTEAMLLPVPNGLSDRQAAMTEPFAVGAHAVAKAAIDEPSAALVVGCGPVGLAVIASLKARGYGPVIAADFSPARRRMAEKMGADVIVDPSKESPHDKWRDVGVLPTGLEQTMARMGGQAVKRAIIFECVGVPGMLQKLIDAAPTGSQIIVAGVCMETDQVEPFMAIAKQIDFRFVLGYTPEEFAATLSDIAEGRIDVAPVITDAVGLEGVAGAFKALGDPETQVKIVVEPGR</sequence>
<dbReference type="KEGG" id="caul:KCG34_12925"/>
<evidence type="ECO:0000256" key="1">
    <source>
        <dbReference type="ARBA" id="ARBA00023002"/>
    </source>
</evidence>
<dbReference type="Proteomes" id="UP000676409">
    <property type="component" value="Chromosome"/>
</dbReference>
<dbReference type="EMBL" id="CP073078">
    <property type="protein sequence ID" value="QUD86011.1"/>
    <property type="molecule type" value="Genomic_DNA"/>
</dbReference>
<dbReference type="InterPro" id="IPR036291">
    <property type="entry name" value="NAD(P)-bd_dom_sf"/>
</dbReference>
<dbReference type="RefSeq" id="WP_211936063.1">
    <property type="nucleotide sequence ID" value="NZ_CP073078.1"/>
</dbReference>
<gene>
    <name evidence="4" type="ORF">KCG34_12925</name>
</gene>
<feature type="domain" description="Alcohol dehydrogenase-like N-terminal" evidence="3">
    <location>
        <begin position="22"/>
        <end position="137"/>
    </location>
</feature>
<organism evidence="4 5">
    <name type="scientific">Phenylobacterium montanum</name>
    <dbReference type="NCBI Taxonomy" id="2823693"/>
    <lineage>
        <taxon>Bacteria</taxon>
        <taxon>Pseudomonadati</taxon>
        <taxon>Pseudomonadota</taxon>
        <taxon>Alphaproteobacteria</taxon>
        <taxon>Caulobacterales</taxon>
        <taxon>Caulobacteraceae</taxon>
        <taxon>Phenylobacterium</taxon>
    </lineage>
</organism>
<evidence type="ECO:0000259" key="2">
    <source>
        <dbReference type="Pfam" id="PF00107"/>
    </source>
</evidence>
<dbReference type="PANTHER" id="PTHR43189">
    <property type="entry name" value="ZINC-TYPE ALCOHOL DEHYDROGENASE-LIKE PROTEIN C1198.01-RELATED"/>
    <property type="match status" value="1"/>
</dbReference>
<proteinExistence type="predicted"/>
<dbReference type="Pfam" id="PF00107">
    <property type="entry name" value="ADH_zinc_N"/>
    <property type="match status" value="1"/>
</dbReference>
<keyword evidence="5" id="KW-1185">Reference proteome</keyword>
<dbReference type="SUPFAM" id="SSF50129">
    <property type="entry name" value="GroES-like"/>
    <property type="match status" value="1"/>
</dbReference>
<accession>A0A975IU95</accession>
<dbReference type="InterPro" id="IPR011032">
    <property type="entry name" value="GroES-like_sf"/>
</dbReference>
<dbReference type="InterPro" id="IPR013154">
    <property type="entry name" value="ADH-like_N"/>
</dbReference>
<dbReference type="InterPro" id="IPR013149">
    <property type="entry name" value="ADH-like_C"/>
</dbReference>
<dbReference type="SUPFAM" id="SSF51735">
    <property type="entry name" value="NAD(P)-binding Rossmann-fold domains"/>
    <property type="match status" value="1"/>
</dbReference>
<dbReference type="CDD" id="cd08262">
    <property type="entry name" value="Zn_ADH8"/>
    <property type="match status" value="1"/>
</dbReference>
<evidence type="ECO:0000259" key="3">
    <source>
        <dbReference type="Pfam" id="PF08240"/>
    </source>
</evidence>
<keyword evidence="1" id="KW-0560">Oxidoreductase</keyword>
<name>A0A975IU95_9CAUL</name>
<dbReference type="PANTHER" id="PTHR43189:SF1">
    <property type="entry name" value="ZINC-TYPE ALCOHOL DEHYDROGENASE-LIKE PROTEIN C1198.01"/>
    <property type="match status" value="1"/>
</dbReference>
<feature type="domain" description="Alcohol dehydrogenase-like C-terminal" evidence="2">
    <location>
        <begin position="176"/>
        <end position="318"/>
    </location>
</feature>